<sequence length="242" mass="28368">MRLIYFLSITTFLNCNNLKFLKSDNPNNNSEVSIQLSITKEYLTKQNFTTLVKFTIEKMKISMSGYGGCTCSEANYKIENNNIYFTSTNSCYIKREICDNWISKFDYCFLETNNTNLEYKENLVCKENSILRKFDNFSKPENEDVPKLLNNMTIMTVLKTAVVTKKTFCFEEPKNSSKKAIINKDLLIYENDESKIEDPLLPNETIKLIASLPDTDWYLISADHESFHERCWIKRQTFKLKE</sequence>
<name>A0AAW5V6D6_9LEPT</name>
<proteinExistence type="predicted"/>
<evidence type="ECO:0000313" key="1">
    <source>
        <dbReference type="EMBL" id="MCW7517190.1"/>
    </source>
</evidence>
<comment type="caution">
    <text evidence="1">The sequence shown here is derived from an EMBL/GenBank/DDBJ whole genome shotgun (WGS) entry which is preliminary data.</text>
</comment>
<dbReference type="EMBL" id="JAMQQD010000012">
    <property type="protein sequence ID" value="MCW7517190.1"/>
    <property type="molecule type" value="Genomic_DNA"/>
</dbReference>
<dbReference type="AlphaFoldDB" id="A0AAW5V6D6"/>
<dbReference type="Proteomes" id="UP001209694">
    <property type="component" value="Unassembled WGS sequence"/>
</dbReference>
<organism evidence="1 2">
    <name type="scientific">Leptospira levettii</name>
    <dbReference type="NCBI Taxonomy" id="2023178"/>
    <lineage>
        <taxon>Bacteria</taxon>
        <taxon>Pseudomonadati</taxon>
        <taxon>Spirochaetota</taxon>
        <taxon>Spirochaetia</taxon>
        <taxon>Leptospirales</taxon>
        <taxon>Leptospiraceae</taxon>
        <taxon>Leptospira</taxon>
    </lineage>
</organism>
<gene>
    <name evidence="1" type="ORF">ND810_18630</name>
</gene>
<evidence type="ECO:0008006" key="3">
    <source>
        <dbReference type="Google" id="ProtNLM"/>
    </source>
</evidence>
<reference evidence="1" key="1">
    <citation type="submission" date="2022-06" db="EMBL/GenBank/DDBJ databases">
        <title>Leptospira isolates from biofilms formed at urban environments.</title>
        <authorList>
            <person name="Ribeiro P.S."/>
            <person name="Sousa T."/>
            <person name="Carvalho N."/>
            <person name="Aburjaile F."/>
            <person name="Neves F."/>
            <person name="Oliveira D."/>
            <person name="Blanco L."/>
            <person name="Lima J."/>
            <person name="Costa F."/>
            <person name="Brenig B."/>
            <person name="Soares S."/>
            <person name="Ramos R."/>
            <person name="Goes-Neto A."/>
            <person name="Matiuzzi M."/>
            <person name="Azevedo V."/>
            <person name="Ristow P."/>
        </authorList>
    </citation>
    <scope>NUCLEOTIDE SEQUENCE</scope>
    <source>
        <strain evidence="1">VSF7</strain>
    </source>
</reference>
<protein>
    <recommendedName>
        <fullName evidence="3">SH3 domain-containing protein</fullName>
    </recommendedName>
</protein>
<evidence type="ECO:0000313" key="2">
    <source>
        <dbReference type="Proteomes" id="UP001209694"/>
    </source>
</evidence>
<dbReference type="RefSeq" id="WP_265356603.1">
    <property type="nucleotide sequence ID" value="NZ_JAMQPS010000014.1"/>
</dbReference>
<accession>A0AAW5V6D6</accession>